<reference evidence="3 4" key="1">
    <citation type="journal article" date="2017" name="Nat. Ecol. Evol.">
        <title>Scallop genome provides insights into evolution of bilaterian karyotype and development.</title>
        <authorList>
            <person name="Wang S."/>
            <person name="Zhang J."/>
            <person name="Jiao W."/>
            <person name="Li J."/>
            <person name="Xun X."/>
            <person name="Sun Y."/>
            <person name="Guo X."/>
            <person name="Huan P."/>
            <person name="Dong B."/>
            <person name="Zhang L."/>
            <person name="Hu X."/>
            <person name="Sun X."/>
            <person name="Wang J."/>
            <person name="Zhao C."/>
            <person name="Wang Y."/>
            <person name="Wang D."/>
            <person name="Huang X."/>
            <person name="Wang R."/>
            <person name="Lv J."/>
            <person name="Li Y."/>
            <person name="Zhang Z."/>
            <person name="Liu B."/>
            <person name="Lu W."/>
            <person name="Hui Y."/>
            <person name="Liang J."/>
            <person name="Zhou Z."/>
            <person name="Hou R."/>
            <person name="Li X."/>
            <person name="Liu Y."/>
            <person name="Li H."/>
            <person name="Ning X."/>
            <person name="Lin Y."/>
            <person name="Zhao L."/>
            <person name="Xing Q."/>
            <person name="Dou J."/>
            <person name="Li Y."/>
            <person name="Mao J."/>
            <person name="Guo H."/>
            <person name="Dou H."/>
            <person name="Li T."/>
            <person name="Mu C."/>
            <person name="Jiang W."/>
            <person name="Fu Q."/>
            <person name="Fu X."/>
            <person name="Miao Y."/>
            <person name="Liu J."/>
            <person name="Yu Q."/>
            <person name="Li R."/>
            <person name="Liao H."/>
            <person name="Li X."/>
            <person name="Kong Y."/>
            <person name="Jiang Z."/>
            <person name="Chourrout D."/>
            <person name="Li R."/>
            <person name="Bao Z."/>
        </authorList>
    </citation>
    <scope>NUCLEOTIDE SEQUENCE [LARGE SCALE GENOMIC DNA]</scope>
    <source>
        <strain evidence="3 4">PY_sf001</strain>
    </source>
</reference>
<dbReference type="Pfam" id="PF12796">
    <property type="entry name" value="Ank_2"/>
    <property type="match status" value="1"/>
</dbReference>
<keyword evidence="3" id="KW-0808">Transferase</keyword>
<dbReference type="SUPFAM" id="SSF47986">
    <property type="entry name" value="DEATH domain"/>
    <property type="match status" value="1"/>
</dbReference>
<dbReference type="Gene3D" id="1.25.40.20">
    <property type="entry name" value="Ankyrin repeat-containing domain"/>
    <property type="match status" value="1"/>
</dbReference>
<dbReference type="AlphaFoldDB" id="A0A210QUJ6"/>
<feature type="repeat" description="ANK" evidence="1">
    <location>
        <begin position="35"/>
        <end position="57"/>
    </location>
</feature>
<dbReference type="InterPro" id="IPR036770">
    <property type="entry name" value="Ankyrin_rpt-contain_sf"/>
</dbReference>
<dbReference type="SMART" id="SM00248">
    <property type="entry name" value="ANK"/>
    <property type="match status" value="2"/>
</dbReference>
<name>A0A210QUJ6_MIZYE</name>
<evidence type="ECO:0000256" key="2">
    <source>
        <dbReference type="SAM" id="MobiDB-lite"/>
    </source>
</evidence>
<feature type="region of interest" description="Disordered" evidence="2">
    <location>
        <begin position="253"/>
        <end position="273"/>
    </location>
</feature>
<organism evidence="3 4">
    <name type="scientific">Mizuhopecten yessoensis</name>
    <name type="common">Japanese scallop</name>
    <name type="synonym">Patinopecten yessoensis</name>
    <dbReference type="NCBI Taxonomy" id="6573"/>
    <lineage>
        <taxon>Eukaryota</taxon>
        <taxon>Metazoa</taxon>
        <taxon>Spiralia</taxon>
        <taxon>Lophotrochozoa</taxon>
        <taxon>Mollusca</taxon>
        <taxon>Bivalvia</taxon>
        <taxon>Autobranchia</taxon>
        <taxon>Pteriomorphia</taxon>
        <taxon>Pectinida</taxon>
        <taxon>Pectinoidea</taxon>
        <taxon>Pectinidae</taxon>
        <taxon>Mizuhopecten</taxon>
    </lineage>
</organism>
<dbReference type="SUPFAM" id="SSF48403">
    <property type="entry name" value="Ankyrin repeat"/>
    <property type="match status" value="1"/>
</dbReference>
<keyword evidence="4" id="KW-1185">Reference proteome</keyword>
<dbReference type="SUPFAM" id="SSF52540">
    <property type="entry name" value="P-loop containing nucleoside triphosphate hydrolases"/>
    <property type="match status" value="1"/>
</dbReference>
<accession>A0A210QUJ6</accession>
<dbReference type="PROSITE" id="PS50088">
    <property type="entry name" value="ANK_REPEAT"/>
    <property type="match status" value="1"/>
</dbReference>
<dbReference type="Proteomes" id="UP000242188">
    <property type="component" value="Unassembled WGS sequence"/>
</dbReference>
<feature type="compositionally biased region" description="Low complexity" evidence="2">
    <location>
        <begin position="255"/>
        <end position="264"/>
    </location>
</feature>
<dbReference type="GO" id="GO:0016301">
    <property type="term" value="F:kinase activity"/>
    <property type="evidence" value="ECO:0007669"/>
    <property type="project" value="UniProtKB-KW"/>
</dbReference>
<dbReference type="OrthoDB" id="10317273at2759"/>
<keyword evidence="1" id="KW-0040">ANK repeat</keyword>
<keyword evidence="3" id="KW-0418">Kinase</keyword>
<dbReference type="Gene3D" id="3.40.50.300">
    <property type="entry name" value="P-loop containing nucleotide triphosphate hydrolases"/>
    <property type="match status" value="1"/>
</dbReference>
<evidence type="ECO:0000256" key="1">
    <source>
        <dbReference type="PROSITE-ProRule" id="PRU00023"/>
    </source>
</evidence>
<dbReference type="PROSITE" id="PS50297">
    <property type="entry name" value="ANK_REP_REGION"/>
    <property type="match status" value="1"/>
</dbReference>
<dbReference type="Gene3D" id="1.10.533.10">
    <property type="entry name" value="Death Domain, Fas"/>
    <property type="match status" value="1"/>
</dbReference>
<proteinExistence type="predicted"/>
<sequence>MSYLPPLHDAATIGNLPMVHKLVRSGHKVDKQSGQGRTPLMWAVLRGHRKVARYLLNVTPPESLSLLDVGGDNVLHYMAIMGRVWFDIWANICKMCPDALRRSSKVGRRPTDVIRRWRNRSEDHKKLWQFVCKQEYQRGVGENVEEKSNITITCIGHEGVGKTCLVKQLLEEQIPPGGPGSTDTANLLTNHLFVNQKTRKRERVKDGREMETGRQRLRRVIRRYRDKVGENTSEESDESDDIKASVSKVDTRSYTFTDDPSSTPTTPPSPFLELDEMSLEPELKVTDDQMATMETVMDVGDVEEEQTGFVTIYDFGGEKIFYNTHHCLLSSDMIFLLVFDVAMCLDSETEEEGFERIQFWLRSIATYAIDKTESELGTPPIILIGSHMDLVAGTDEEKDTKFGEVLEKLYDKPAIREIMEHHVQDMYHIDNMHDSCQNEALYQELWDKIVDVAHLQSQWKALVPARWLALEQELFKKKDQDVNVLTYQELVAINSALVVPLPTEDLKPFLLHLHLSGSILSYGLEGSTPVVMLKPQWMIDAFKHIITAPKFKKGLSPKEKLQWKDYEKTGKLSFAFLKALWSKDPSCGFLEKYEILCCVMECLGLISKPLPEDLKKDVTFYLVPCMLQTSDPNAILPVLSDQNIVMTPVLCIEFDNPFIPQAIWDKTIAACMVRFQPLNEPGYDGSQFLQCGFVCLSVDHKWNMILNCHDNVMKVIMFTTEKEKGLVRKAGAGVQLQKVLDYLLNRILQMNQQSHLGFDYFLHTDFRFTQDERRVRANDLMLEPSMKCYDSDGTKWLERKDYEVWFEEPDVEHSISDLDKTSPAGIPDRKPTVREIGRISKYIDGSFQMFFMVLGCPSQLIDQTLMEYRYLSFRSIVTRILIALCNRCPDIRFPQIYAAMKAHGMDGECLLKAVDQSEYQYDHVKGLDVPEELLETCPTQEDIPTIVAYIGKSYFNLFIELGFDPTTLDQFDLNCTSNDIKEKLAAMTTLWIQNEDFRPTLKQLLLCMHECDMDCLSLADKLMDTCKDK</sequence>
<dbReference type="CDD" id="cd01670">
    <property type="entry name" value="Death"/>
    <property type="match status" value="1"/>
</dbReference>
<evidence type="ECO:0000313" key="4">
    <source>
        <dbReference type="Proteomes" id="UP000242188"/>
    </source>
</evidence>
<evidence type="ECO:0000313" key="3">
    <source>
        <dbReference type="EMBL" id="OWF52418.1"/>
    </source>
</evidence>
<dbReference type="InterPro" id="IPR027417">
    <property type="entry name" value="P-loop_NTPase"/>
</dbReference>
<comment type="caution">
    <text evidence="3">The sequence shown here is derived from an EMBL/GenBank/DDBJ whole genome shotgun (WGS) entry which is preliminary data.</text>
</comment>
<protein>
    <submittedName>
        <fullName evidence="3">Serine/threonine-protein kinase pats1</fullName>
    </submittedName>
</protein>
<gene>
    <name evidence="3" type="ORF">KP79_PYT22155</name>
</gene>
<dbReference type="EMBL" id="NEDP02001809">
    <property type="protein sequence ID" value="OWF52418.1"/>
    <property type="molecule type" value="Genomic_DNA"/>
</dbReference>
<dbReference type="InterPro" id="IPR002110">
    <property type="entry name" value="Ankyrin_rpt"/>
</dbReference>
<dbReference type="InterPro" id="IPR011029">
    <property type="entry name" value="DEATH-like_dom_sf"/>
</dbReference>